<dbReference type="InterPro" id="IPR039425">
    <property type="entry name" value="RNA_pol_sigma-70-like"/>
</dbReference>
<evidence type="ECO:0000259" key="6">
    <source>
        <dbReference type="Pfam" id="PF08281"/>
    </source>
</evidence>
<dbReference type="InterPro" id="IPR014284">
    <property type="entry name" value="RNA_pol_sigma-70_dom"/>
</dbReference>
<gene>
    <name evidence="7" type="ORF">P0Y53_14200</name>
</gene>
<dbReference type="PANTHER" id="PTHR43133:SF46">
    <property type="entry name" value="RNA POLYMERASE SIGMA-70 FACTOR ECF SUBFAMILY"/>
    <property type="match status" value="1"/>
</dbReference>
<dbReference type="GO" id="GO:0006352">
    <property type="term" value="P:DNA-templated transcription initiation"/>
    <property type="evidence" value="ECO:0007669"/>
    <property type="project" value="InterPro"/>
</dbReference>
<dbReference type="Pfam" id="PF04542">
    <property type="entry name" value="Sigma70_r2"/>
    <property type="match status" value="1"/>
</dbReference>
<dbReference type="Pfam" id="PF08281">
    <property type="entry name" value="Sigma70_r4_2"/>
    <property type="match status" value="1"/>
</dbReference>
<dbReference type="InterPro" id="IPR007627">
    <property type="entry name" value="RNA_pol_sigma70_r2"/>
</dbReference>
<feature type="domain" description="RNA polymerase sigma-70 region 2" evidence="5">
    <location>
        <begin position="28"/>
        <end position="93"/>
    </location>
</feature>
<keyword evidence="4" id="KW-0804">Transcription</keyword>
<evidence type="ECO:0000256" key="3">
    <source>
        <dbReference type="ARBA" id="ARBA00023082"/>
    </source>
</evidence>
<name>A0AAJ5WN42_9BACT</name>
<evidence type="ECO:0000256" key="1">
    <source>
        <dbReference type="ARBA" id="ARBA00010641"/>
    </source>
</evidence>
<feature type="domain" description="RNA polymerase sigma factor 70 region 4 type 2" evidence="6">
    <location>
        <begin position="125"/>
        <end position="176"/>
    </location>
</feature>
<dbReference type="InterPro" id="IPR013325">
    <property type="entry name" value="RNA_pol_sigma_r2"/>
</dbReference>
<dbReference type="SUPFAM" id="SSF88946">
    <property type="entry name" value="Sigma2 domain of RNA polymerase sigma factors"/>
    <property type="match status" value="1"/>
</dbReference>
<dbReference type="InterPro" id="IPR036388">
    <property type="entry name" value="WH-like_DNA-bd_sf"/>
</dbReference>
<dbReference type="Gene3D" id="1.10.1740.10">
    <property type="match status" value="1"/>
</dbReference>
<evidence type="ECO:0000256" key="2">
    <source>
        <dbReference type="ARBA" id="ARBA00023015"/>
    </source>
</evidence>
<dbReference type="InterPro" id="IPR013249">
    <property type="entry name" value="RNA_pol_sigma70_r4_t2"/>
</dbReference>
<keyword evidence="3" id="KW-0731">Sigma factor</keyword>
<dbReference type="EMBL" id="CP119311">
    <property type="protein sequence ID" value="WEK33640.1"/>
    <property type="molecule type" value="Genomic_DNA"/>
</dbReference>
<dbReference type="PANTHER" id="PTHR43133">
    <property type="entry name" value="RNA POLYMERASE ECF-TYPE SIGMA FACTO"/>
    <property type="match status" value="1"/>
</dbReference>
<keyword evidence="2" id="KW-0805">Transcription regulation</keyword>
<evidence type="ECO:0000313" key="7">
    <source>
        <dbReference type="EMBL" id="WEK33640.1"/>
    </source>
</evidence>
<dbReference type="NCBIfam" id="TIGR02937">
    <property type="entry name" value="sigma70-ECF"/>
    <property type="match status" value="1"/>
</dbReference>
<protein>
    <submittedName>
        <fullName evidence="7">Sigma-70 family RNA polymerase sigma factor</fullName>
    </submittedName>
</protein>
<accession>A0AAJ5WN42</accession>
<dbReference type="AlphaFoldDB" id="A0AAJ5WN42"/>
<organism evidence="7 8">
    <name type="scientific">Candidatus Pseudobacter hemicellulosilyticus</name>
    <dbReference type="NCBI Taxonomy" id="3121375"/>
    <lineage>
        <taxon>Bacteria</taxon>
        <taxon>Pseudomonadati</taxon>
        <taxon>Bacteroidota</taxon>
        <taxon>Chitinophagia</taxon>
        <taxon>Chitinophagales</taxon>
        <taxon>Chitinophagaceae</taxon>
        <taxon>Pseudobacter</taxon>
    </lineage>
</organism>
<evidence type="ECO:0000256" key="4">
    <source>
        <dbReference type="ARBA" id="ARBA00023163"/>
    </source>
</evidence>
<dbReference type="SUPFAM" id="SSF88659">
    <property type="entry name" value="Sigma3 and sigma4 domains of RNA polymerase sigma factors"/>
    <property type="match status" value="1"/>
</dbReference>
<evidence type="ECO:0000259" key="5">
    <source>
        <dbReference type="Pfam" id="PF04542"/>
    </source>
</evidence>
<evidence type="ECO:0000313" key="8">
    <source>
        <dbReference type="Proteomes" id="UP001220610"/>
    </source>
</evidence>
<dbReference type="Gene3D" id="1.10.10.10">
    <property type="entry name" value="Winged helix-like DNA-binding domain superfamily/Winged helix DNA-binding domain"/>
    <property type="match status" value="1"/>
</dbReference>
<sequence length="197" mass="22400">MSVTTPYHDAELLALLEAGDAAAFRSVYQEHYRQLLYFGFQLVQDLPQAEDLVTEAFVSLWKSRGQLKSRAHLKSYLFLAVKHGAIDWLRAQQTQSALHQQLLQSGASEENRVEALLAESEFMRLLTEELEQLPVQCARVVRHILFDGMTTAEVAAAMNISTKNVLNQKLLAIKKLRQGLLKKGLLEIFFLFSKFFC</sequence>
<reference evidence="7" key="1">
    <citation type="submission" date="2023-03" db="EMBL/GenBank/DDBJ databases">
        <title>Andean soil-derived lignocellulolytic bacterial consortium as a source of novel taxa and putative plastic-active enzymes.</title>
        <authorList>
            <person name="Diaz-Garcia L."/>
            <person name="Chuvochina M."/>
            <person name="Feuerriegel G."/>
            <person name="Bunk B."/>
            <person name="Sproer C."/>
            <person name="Streit W.R."/>
            <person name="Rodriguez L.M."/>
            <person name="Overmann J."/>
            <person name="Jimenez D.J."/>
        </authorList>
    </citation>
    <scope>NUCLEOTIDE SEQUENCE</scope>
    <source>
        <strain evidence="7">MAG 7</strain>
    </source>
</reference>
<dbReference type="Proteomes" id="UP001220610">
    <property type="component" value="Chromosome"/>
</dbReference>
<dbReference type="GO" id="GO:0003677">
    <property type="term" value="F:DNA binding"/>
    <property type="evidence" value="ECO:0007669"/>
    <property type="project" value="InterPro"/>
</dbReference>
<proteinExistence type="inferred from homology"/>
<dbReference type="InterPro" id="IPR013324">
    <property type="entry name" value="RNA_pol_sigma_r3/r4-like"/>
</dbReference>
<dbReference type="GO" id="GO:0016987">
    <property type="term" value="F:sigma factor activity"/>
    <property type="evidence" value="ECO:0007669"/>
    <property type="project" value="UniProtKB-KW"/>
</dbReference>
<comment type="similarity">
    <text evidence="1">Belongs to the sigma-70 factor family. ECF subfamily.</text>
</comment>